<dbReference type="GO" id="GO:0004888">
    <property type="term" value="F:transmembrane signaling receptor activity"/>
    <property type="evidence" value="ECO:0007669"/>
    <property type="project" value="InterPro"/>
</dbReference>
<dbReference type="SUPFAM" id="SSF58104">
    <property type="entry name" value="Methyl-accepting chemotaxis protein (MCP) signaling domain"/>
    <property type="match status" value="1"/>
</dbReference>
<evidence type="ECO:0000259" key="6">
    <source>
        <dbReference type="PROSITE" id="PS50111"/>
    </source>
</evidence>
<name>A0A9Q9BGZ1_TREDN</name>
<proteinExistence type="inferred from homology"/>
<feature type="transmembrane region" description="Helical" evidence="5">
    <location>
        <begin position="170"/>
        <end position="191"/>
    </location>
</feature>
<keyword evidence="1 3" id="KW-0807">Transducer</keyword>
<keyword evidence="5" id="KW-0472">Membrane</keyword>
<keyword evidence="4" id="KW-0175">Coiled coil</keyword>
<feature type="transmembrane region" description="Helical" evidence="5">
    <location>
        <begin position="43"/>
        <end position="67"/>
    </location>
</feature>
<sequence>MRKKNVDIYSPPKKILVFDLLTNLAWILSTILTNRIVGSSGNIMNILSTKAFVVIMVTSIFNPILKWKFLIPAIIKQQNDPIKAQKYISLYVKIAFSIPLMIAVFGPFFTSLESGLISQTRTFISYMSITMGNMFLMGTFFGSFMIRALEKWAVFLPFEEKHLDLSMTRRTAIISILSILSTSFFTMAPLVRTQSDDIYMQLLTKVFPLFIYGITLSIINIVLITKSTKKKISNLQAAIKNLSLGNYNQDFLMADSRDEAALLIKDFNVLLDFNKNFFNDVKASSHTSQDIANNLLSNMTTASNVVDQITGNISSINDSIQNQSSGVLQTQSTLEQIARNLEQLDKNIINQSSAVTESVSAIEEMTANIKSITSVLKNNLGSMEELNIAAEKGRKSISETNEFVKSLSEKSEGLLETTSVIQNIASQTNLLAMNAAIEAAHAGEAGKGFAVVADEIRKLAEESGTQGKVITTVLTELKNQIEEVTKSSLMGETQFTEVMHILSLVNNRNNEIMQAMNEQDTGSSQILAAIKNIMQITSEVRSGSEEMLIGNTEAGKEMTRLVDISKNISNNMNEINQKSNLIASEIDRAMNMTEENKQAVSKIFSYLEKLVI</sequence>
<gene>
    <name evidence="7" type="ORF">E4N86_08555</name>
</gene>
<dbReference type="GO" id="GO:0016020">
    <property type="term" value="C:membrane"/>
    <property type="evidence" value="ECO:0007669"/>
    <property type="project" value="InterPro"/>
</dbReference>
<feature type="coiled-coil region" evidence="4">
    <location>
        <begin position="327"/>
        <end position="354"/>
    </location>
</feature>
<dbReference type="AlphaFoldDB" id="A0A9Q9BGZ1"/>
<evidence type="ECO:0000256" key="3">
    <source>
        <dbReference type="PROSITE-ProRule" id="PRU00284"/>
    </source>
</evidence>
<dbReference type="PRINTS" id="PR00260">
    <property type="entry name" value="CHEMTRNSDUCR"/>
</dbReference>
<dbReference type="PROSITE" id="PS50111">
    <property type="entry name" value="CHEMOTAXIS_TRANSDUC_2"/>
    <property type="match status" value="1"/>
</dbReference>
<evidence type="ECO:0000256" key="5">
    <source>
        <dbReference type="SAM" id="Phobius"/>
    </source>
</evidence>
<evidence type="ECO:0000256" key="2">
    <source>
        <dbReference type="ARBA" id="ARBA00029447"/>
    </source>
</evidence>
<evidence type="ECO:0000256" key="4">
    <source>
        <dbReference type="SAM" id="Coils"/>
    </source>
</evidence>
<dbReference type="PANTHER" id="PTHR32089">
    <property type="entry name" value="METHYL-ACCEPTING CHEMOTAXIS PROTEIN MCPB"/>
    <property type="match status" value="1"/>
</dbReference>
<feature type="domain" description="Methyl-accepting transducer" evidence="6">
    <location>
        <begin position="326"/>
        <end position="548"/>
    </location>
</feature>
<dbReference type="GO" id="GO:0007165">
    <property type="term" value="P:signal transduction"/>
    <property type="evidence" value="ECO:0007669"/>
    <property type="project" value="UniProtKB-KW"/>
</dbReference>
<accession>A0A9Q9BGZ1</accession>
<evidence type="ECO:0000313" key="7">
    <source>
        <dbReference type="EMBL" id="UTD00742.1"/>
    </source>
</evidence>
<dbReference type="Proteomes" id="UP001056981">
    <property type="component" value="Chromosome"/>
</dbReference>
<dbReference type="SMART" id="SM00283">
    <property type="entry name" value="MA"/>
    <property type="match status" value="1"/>
</dbReference>
<protein>
    <submittedName>
        <fullName evidence="7">Methyl-accepting chemotaxis protein</fullName>
    </submittedName>
</protein>
<feature type="transmembrane region" description="Helical" evidence="5">
    <location>
        <begin position="129"/>
        <end position="149"/>
    </location>
</feature>
<keyword evidence="5" id="KW-1133">Transmembrane helix</keyword>
<keyword evidence="5" id="KW-0812">Transmembrane</keyword>
<reference evidence="7" key="1">
    <citation type="submission" date="2020-04" db="EMBL/GenBank/DDBJ databases">
        <title>Comparative genomics of oral phylogroup-2 Treponema strains.</title>
        <authorList>
            <person name="Zeng H."/>
            <person name="Chan Y.K."/>
            <person name="Watt R.M."/>
        </authorList>
    </citation>
    <scope>NUCLEOTIDE SEQUENCE</scope>
    <source>
        <strain evidence="7">OMZ 905</strain>
    </source>
</reference>
<feature type="transmembrane region" description="Helical" evidence="5">
    <location>
        <begin position="20"/>
        <end position="37"/>
    </location>
</feature>
<feature type="transmembrane region" description="Helical" evidence="5">
    <location>
        <begin position="206"/>
        <end position="225"/>
    </location>
</feature>
<comment type="similarity">
    <text evidence="2">Belongs to the methyl-accepting chemotaxis (MCP) protein family.</text>
</comment>
<evidence type="ECO:0000313" key="8">
    <source>
        <dbReference type="Proteomes" id="UP001056981"/>
    </source>
</evidence>
<dbReference type="Gene3D" id="1.10.287.950">
    <property type="entry name" value="Methyl-accepting chemotaxis protein"/>
    <property type="match status" value="2"/>
</dbReference>
<dbReference type="RefSeq" id="WP_253717849.1">
    <property type="nucleotide sequence ID" value="NZ_CP051522.1"/>
</dbReference>
<dbReference type="InterPro" id="IPR004090">
    <property type="entry name" value="Chemotax_Me-accpt_rcpt"/>
</dbReference>
<feature type="transmembrane region" description="Helical" evidence="5">
    <location>
        <begin position="88"/>
        <end position="109"/>
    </location>
</feature>
<dbReference type="Pfam" id="PF00015">
    <property type="entry name" value="MCPsignal"/>
    <property type="match status" value="1"/>
</dbReference>
<evidence type="ECO:0000256" key="1">
    <source>
        <dbReference type="ARBA" id="ARBA00023224"/>
    </source>
</evidence>
<organism evidence="7 8">
    <name type="scientific">Treponema denticola</name>
    <dbReference type="NCBI Taxonomy" id="158"/>
    <lineage>
        <taxon>Bacteria</taxon>
        <taxon>Pseudomonadati</taxon>
        <taxon>Spirochaetota</taxon>
        <taxon>Spirochaetia</taxon>
        <taxon>Spirochaetales</taxon>
        <taxon>Treponemataceae</taxon>
        <taxon>Treponema</taxon>
    </lineage>
</organism>
<dbReference type="EMBL" id="CP051635">
    <property type="protein sequence ID" value="UTD00742.1"/>
    <property type="molecule type" value="Genomic_DNA"/>
</dbReference>
<dbReference type="PANTHER" id="PTHR32089:SF112">
    <property type="entry name" value="LYSOZYME-LIKE PROTEIN-RELATED"/>
    <property type="match status" value="1"/>
</dbReference>
<dbReference type="InterPro" id="IPR004089">
    <property type="entry name" value="MCPsignal_dom"/>
</dbReference>
<dbReference type="GO" id="GO:0006935">
    <property type="term" value="P:chemotaxis"/>
    <property type="evidence" value="ECO:0007669"/>
    <property type="project" value="InterPro"/>
</dbReference>